<protein>
    <recommendedName>
        <fullName evidence="2">Succinyl-CoA--3-ketoacid-CoA transferase</fullName>
    </recommendedName>
</protein>
<organism evidence="1">
    <name type="scientific">marine sediment metagenome</name>
    <dbReference type="NCBI Taxonomy" id="412755"/>
    <lineage>
        <taxon>unclassified sequences</taxon>
        <taxon>metagenomes</taxon>
        <taxon>ecological metagenomes</taxon>
    </lineage>
</organism>
<sequence>MNKIPLSSEAMAKRVAEELPDGSFVNLGIGLPTLVSNFVSSVVNTTAAAPSFSVDEFPAVQTPSG</sequence>
<comment type="caution">
    <text evidence="1">The sequence shown here is derived from an EMBL/GenBank/DDBJ whole genome shotgun (WGS) entry which is preliminary data.</text>
</comment>
<proteinExistence type="predicted"/>
<dbReference type="InterPro" id="IPR004165">
    <property type="entry name" value="CoA_trans_fam_I"/>
</dbReference>
<evidence type="ECO:0000313" key="1">
    <source>
        <dbReference type="EMBL" id="GAI53244.1"/>
    </source>
</evidence>
<gene>
    <name evidence="1" type="ORF">S06H3_63018</name>
</gene>
<accession>X1RCC9</accession>
<dbReference type="SUPFAM" id="SSF100950">
    <property type="entry name" value="NagB/RpiA/CoA transferase-like"/>
    <property type="match status" value="1"/>
</dbReference>
<dbReference type="Pfam" id="PF01144">
    <property type="entry name" value="CoA_trans"/>
    <property type="match status" value="1"/>
</dbReference>
<dbReference type="InterPro" id="IPR037171">
    <property type="entry name" value="NagB/RpiA_transferase-like"/>
</dbReference>
<name>X1RCC9_9ZZZZ</name>
<dbReference type="Gene3D" id="3.40.1080.10">
    <property type="entry name" value="Glutaconate Coenzyme A-transferase"/>
    <property type="match status" value="1"/>
</dbReference>
<dbReference type="EMBL" id="BARV01041705">
    <property type="protein sequence ID" value="GAI53244.1"/>
    <property type="molecule type" value="Genomic_DNA"/>
</dbReference>
<dbReference type="AlphaFoldDB" id="X1RCC9"/>
<evidence type="ECO:0008006" key="2">
    <source>
        <dbReference type="Google" id="ProtNLM"/>
    </source>
</evidence>
<dbReference type="GO" id="GO:0008410">
    <property type="term" value="F:CoA-transferase activity"/>
    <property type="evidence" value="ECO:0007669"/>
    <property type="project" value="InterPro"/>
</dbReference>
<reference evidence="1" key="1">
    <citation type="journal article" date="2014" name="Front. Microbiol.">
        <title>High frequency of phylogenetically diverse reductive dehalogenase-homologous genes in deep subseafloor sedimentary metagenomes.</title>
        <authorList>
            <person name="Kawai M."/>
            <person name="Futagami T."/>
            <person name="Toyoda A."/>
            <person name="Takaki Y."/>
            <person name="Nishi S."/>
            <person name="Hori S."/>
            <person name="Arai W."/>
            <person name="Tsubouchi T."/>
            <person name="Morono Y."/>
            <person name="Uchiyama I."/>
            <person name="Ito T."/>
            <person name="Fujiyama A."/>
            <person name="Inagaki F."/>
            <person name="Takami H."/>
        </authorList>
    </citation>
    <scope>NUCLEOTIDE SEQUENCE</scope>
    <source>
        <strain evidence="1">Expedition CK06-06</strain>
    </source>
</reference>